<evidence type="ECO:0000256" key="6">
    <source>
        <dbReference type="ARBA" id="ARBA00022776"/>
    </source>
</evidence>
<evidence type="ECO:0000256" key="4">
    <source>
        <dbReference type="ARBA" id="ARBA00022618"/>
    </source>
</evidence>
<protein>
    <recommendedName>
        <fullName evidence="8">Fizzy-related protein homolog</fullName>
    </recommendedName>
    <alternativeName>
        <fullName evidence="9">Cdh1/Hct1 homolog</fullName>
    </alternativeName>
</protein>
<accession>A0AAY4EDY2</accession>
<dbReference type="PANTHER" id="PTHR19918:SF34">
    <property type="entry name" value="FIZZY-RELATED PROTEIN HOMOLOG"/>
    <property type="match status" value="1"/>
</dbReference>
<evidence type="ECO:0000256" key="9">
    <source>
        <dbReference type="ARBA" id="ARBA00081406"/>
    </source>
</evidence>
<evidence type="ECO:0000256" key="2">
    <source>
        <dbReference type="ARBA" id="ARBA00006445"/>
    </source>
</evidence>
<keyword evidence="4" id="KW-0132">Cell division</keyword>
<keyword evidence="14" id="KW-1185">Reference proteome</keyword>
<feature type="repeat" description="WD" evidence="10">
    <location>
        <begin position="350"/>
        <end position="383"/>
    </location>
</feature>
<feature type="region of interest" description="Disordered" evidence="11">
    <location>
        <begin position="66"/>
        <end position="87"/>
    </location>
</feature>
<dbReference type="GO" id="GO:1990757">
    <property type="term" value="F:ubiquitin ligase activator activity"/>
    <property type="evidence" value="ECO:0007669"/>
    <property type="project" value="TreeGrafter"/>
</dbReference>
<dbReference type="GO" id="GO:0051301">
    <property type="term" value="P:cell division"/>
    <property type="evidence" value="ECO:0007669"/>
    <property type="project" value="UniProtKB-KW"/>
</dbReference>
<dbReference type="InterPro" id="IPR019775">
    <property type="entry name" value="WD40_repeat_CS"/>
</dbReference>
<dbReference type="InterPro" id="IPR036322">
    <property type="entry name" value="WD40_repeat_dom_sf"/>
</dbReference>
<proteinExistence type="inferred from homology"/>
<evidence type="ECO:0000256" key="10">
    <source>
        <dbReference type="PROSITE-ProRule" id="PRU00221"/>
    </source>
</evidence>
<evidence type="ECO:0000256" key="3">
    <source>
        <dbReference type="ARBA" id="ARBA00022574"/>
    </source>
</evidence>
<dbReference type="GO" id="GO:1905786">
    <property type="term" value="P:positive regulation of anaphase-promoting complex-dependent catabolic process"/>
    <property type="evidence" value="ECO:0007669"/>
    <property type="project" value="TreeGrafter"/>
</dbReference>
<dbReference type="GO" id="GO:0031145">
    <property type="term" value="P:anaphase-promoting complex-dependent catabolic process"/>
    <property type="evidence" value="ECO:0007669"/>
    <property type="project" value="TreeGrafter"/>
</dbReference>
<dbReference type="PANTHER" id="PTHR19918">
    <property type="entry name" value="CELL DIVISION CYCLE 20 CDC20 FIZZY -RELATED"/>
    <property type="match status" value="1"/>
</dbReference>
<dbReference type="PROSITE" id="PS50082">
    <property type="entry name" value="WD_REPEATS_2"/>
    <property type="match status" value="3"/>
</dbReference>
<dbReference type="GeneTree" id="ENSGT00950000183104"/>
<reference evidence="13 14" key="1">
    <citation type="submission" date="2020-06" db="EMBL/GenBank/DDBJ databases">
        <authorList>
            <consortium name="Wellcome Sanger Institute Data Sharing"/>
        </authorList>
    </citation>
    <scope>NUCLEOTIDE SEQUENCE [LARGE SCALE GENOMIC DNA]</scope>
</reference>
<dbReference type="InterPro" id="IPR056150">
    <property type="entry name" value="WD40_CDC20-Fz"/>
</dbReference>
<reference evidence="13" key="2">
    <citation type="submission" date="2025-08" db="UniProtKB">
        <authorList>
            <consortium name="Ensembl"/>
        </authorList>
    </citation>
    <scope>IDENTIFICATION</scope>
</reference>
<feature type="domain" description="CDC20/Fizzy WD40" evidence="12">
    <location>
        <begin position="129"/>
        <end position="381"/>
    </location>
</feature>
<dbReference type="SUPFAM" id="SSF50978">
    <property type="entry name" value="WD40 repeat-like"/>
    <property type="match status" value="1"/>
</dbReference>
<sequence length="404" mass="44939">MDQDYESRLLRQINIHNDNASPKMSEVMRTLTPTNSPLSSPSKHGDRFIPSRAGANWSVNFHRINENEKSHNQNRKTKDGTSDSNKDGLAYSALLKNELLGAGIEKVQDPQTEDRRLQPSTPEKRSLFSVTRLCDLSVESDSVTSVGWSERGNLVAVGTHKGFVQIWDAAAGKKLSVLEGHTARVGALAWNVDQLSSGSRDRLILQRDIRAPPLQSERRLQGHRQEVCGLKWSTDHQLLASGGNDNKLLVWNHSSVLPVQQYTEHLAAVKAIAWSPHQHGLLASGGGTADRCIRFWNTLTGQPLQCTDTGSQVCNLAWSKHTNELVSTHGYSQNQILVWKYPSLTQVAKLTGHSYRVLYLAMSPDGEAIVTGAGDETLRFWNVFSKMRSTKESISVLNLFTRIR</sequence>
<keyword evidence="6" id="KW-0498">Mitosis</keyword>
<feature type="compositionally biased region" description="Low complexity" evidence="11">
    <location>
        <begin position="31"/>
        <end position="42"/>
    </location>
</feature>
<comment type="pathway">
    <text evidence="1">Protein modification; protein ubiquitination.</text>
</comment>
<keyword evidence="7" id="KW-0131">Cell cycle</keyword>
<evidence type="ECO:0000313" key="14">
    <source>
        <dbReference type="Proteomes" id="UP000694580"/>
    </source>
</evidence>
<dbReference type="GO" id="GO:0005680">
    <property type="term" value="C:anaphase-promoting complex"/>
    <property type="evidence" value="ECO:0007669"/>
    <property type="project" value="TreeGrafter"/>
</dbReference>
<evidence type="ECO:0000256" key="11">
    <source>
        <dbReference type="SAM" id="MobiDB-lite"/>
    </source>
</evidence>
<dbReference type="Gene3D" id="2.130.10.10">
    <property type="entry name" value="YVTN repeat-like/Quinoprotein amine dehydrogenase"/>
    <property type="match status" value="1"/>
</dbReference>
<comment type="similarity">
    <text evidence="2">Belongs to the WD repeat CDC20/Fizzy family.</text>
</comment>
<dbReference type="AlphaFoldDB" id="A0AAY4EDY2"/>
<keyword evidence="5" id="KW-0677">Repeat</keyword>
<evidence type="ECO:0000259" key="12">
    <source>
        <dbReference type="Pfam" id="PF24807"/>
    </source>
</evidence>
<evidence type="ECO:0000256" key="8">
    <source>
        <dbReference type="ARBA" id="ARBA00073600"/>
    </source>
</evidence>
<reference evidence="13" key="3">
    <citation type="submission" date="2025-09" db="UniProtKB">
        <authorList>
            <consortium name="Ensembl"/>
        </authorList>
    </citation>
    <scope>IDENTIFICATION</scope>
</reference>
<dbReference type="Pfam" id="PF24807">
    <property type="entry name" value="WD40_CDC20-Fz"/>
    <property type="match status" value="1"/>
</dbReference>
<feature type="repeat" description="WD" evidence="10">
    <location>
        <begin position="220"/>
        <end position="252"/>
    </location>
</feature>
<dbReference type="Ensembl" id="ENSDCDT00010066351.1">
    <property type="protein sequence ID" value="ENSDCDP00010055748.1"/>
    <property type="gene ID" value="ENSDCDG00010031887.1"/>
</dbReference>
<dbReference type="GO" id="GO:0010997">
    <property type="term" value="F:anaphase-promoting complex binding"/>
    <property type="evidence" value="ECO:0007669"/>
    <property type="project" value="InterPro"/>
</dbReference>
<dbReference type="PROSITE" id="PS00678">
    <property type="entry name" value="WD_REPEATS_1"/>
    <property type="match status" value="1"/>
</dbReference>
<feature type="repeat" description="WD" evidence="10">
    <location>
        <begin position="136"/>
        <end position="177"/>
    </location>
</feature>
<evidence type="ECO:0000256" key="7">
    <source>
        <dbReference type="ARBA" id="ARBA00023306"/>
    </source>
</evidence>
<evidence type="ECO:0000256" key="5">
    <source>
        <dbReference type="ARBA" id="ARBA00022737"/>
    </source>
</evidence>
<dbReference type="FunFam" id="2.130.10.10:FF:000025">
    <property type="entry name" value="FIZZY-related 2 isoform 1"/>
    <property type="match status" value="1"/>
</dbReference>
<feature type="compositionally biased region" description="Basic and acidic residues" evidence="11">
    <location>
        <begin position="66"/>
        <end position="86"/>
    </location>
</feature>
<name>A0AAY4EDY2_9TELE</name>
<dbReference type="SMART" id="SM00320">
    <property type="entry name" value="WD40"/>
    <property type="match status" value="6"/>
</dbReference>
<evidence type="ECO:0000256" key="1">
    <source>
        <dbReference type="ARBA" id="ARBA00004906"/>
    </source>
</evidence>
<dbReference type="InterPro" id="IPR015943">
    <property type="entry name" value="WD40/YVTN_repeat-like_dom_sf"/>
</dbReference>
<organism evidence="13 14">
    <name type="scientific">Denticeps clupeoides</name>
    <name type="common">denticle herring</name>
    <dbReference type="NCBI Taxonomy" id="299321"/>
    <lineage>
        <taxon>Eukaryota</taxon>
        <taxon>Metazoa</taxon>
        <taxon>Chordata</taxon>
        <taxon>Craniata</taxon>
        <taxon>Vertebrata</taxon>
        <taxon>Euteleostomi</taxon>
        <taxon>Actinopterygii</taxon>
        <taxon>Neopterygii</taxon>
        <taxon>Teleostei</taxon>
        <taxon>Clupei</taxon>
        <taxon>Clupeiformes</taxon>
        <taxon>Denticipitoidei</taxon>
        <taxon>Denticipitidae</taxon>
        <taxon>Denticeps</taxon>
    </lineage>
</organism>
<evidence type="ECO:0000313" key="13">
    <source>
        <dbReference type="Ensembl" id="ENSDCDP00010055748.1"/>
    </source>
</evidence>
<dbReference type="Proteomes" id="UP000694580">
    <property type="component" value="Chromosome 4"/>
</dbReference>
<keyword evidence="3 10" id="KW-0853">WD repeat</keyword>
<dbReference type="InterPro" id="IPR001680">
    <property type="entry name" value="WD40_rpt"/>
</dbReference>
<dbReference type="PROSITE" id="PS50294">
    <property type="entry name" value="WD_REPEATS_REGION"/>
    <property type="match status" value="3"/>
</dbReference>
<gene>
    <name evidence="13" type="primary">FZR1</name>
</gene>
<feature type="region of interest" description="Disordered" evidence="11">
    <location>
        <begin position="31"/>
        <end position="51"/>
    </location>
</feature>
<dbReference type="InterPro" id="IPR033010">
    <property type="entry name" value="Cdc20/Fizzy"/>
</dbReference>